<dbReference type="RefSeq" id="XP_056048045.1">
    <property type="nucleotide sequence ID" value="XM_056203935.1"/>
</dbReference>
<evidence type="ECO:0000256" key="1">
    <source>
        <dbReference type="SAM" id="MobiDB-lite"/>
    </source>
</evidence>
<dbReference type="GeneID" id="80890418"/>
<evidence type="ECO:0000313" key="3">
    <source>
        <dbReference type="Proteomes" id="UP001144673"/>
    </source>
</evidence>
<dbReference type="AlphaFoldDB" id="A0A9W8UGP9"/>
<dbReference type="Gene3D" id="2.70.50.70">
    <property type="match status" value="1"/>
</dbReference>
<feature type="region of interest" description="Disordered" evidence="1">
    <location>
        <begin position="243"/>
        <end position="264"/>
    </location>
</feature>
<dbReference type="PANTHER" id="PTHR36182">
    <property type="entry name" value="PROTEIN, PUTATIVE (AFU_ORTHOLOGUE AFUA_6G10930)-RELATED"/>
    <property type="match status" value="1"/>
</dbReference>
<gene>
    <name evidence="2" type="ORF">LMH87_003259</name>
</gene>
<dbReference type="KEGG" id="amus:LMH87_003259"/>
<dbReference type="Proteomes" id="UP001144673">
    <property type="component" value="Chromosome 2"/>
</dbReference>
<proteinExistence type="predicted"/>
<reference evidence="2" key="1">
    <citation type="journal article" date="2023" name="Access Microbiol">
        <title>De-novo genome assembly for Akanthomyces muscarius, a biocontrol agent of insect agricultural pests.</title>
        <authorList>
            <person name="Erdos Z."/>
            <person name="Studholme D.J."/>
            <person name="Raymond B."/>
            <person name="Sharma M."/>
        </authorList>
    </citation>
    <scope>NUCLEOTIDE SEQUENCE</scope>
    <source>
        <strain evidence="2">Ve6</strain>
    </source>
</reference>
<dbReference type="PANTHER" id="PTHR36182:SF1">
    <property type="entry name" value="PROTEIN, PUTATIVE (AFU_ORTHOLOGUE AFUA_6G10930)-RELATED"/>
    <property type="match status" value="1"/>
</dbReference>
<dbReference type="EMBL" id="JAJHUN010000011">
    <property type="protein sequence ID" value="KAJ4144375.1"/>
    <property type="molecule type" value="Genomic_DNA"/>
</dbReference>
<sequence>MPRSTRRAVSDAVAEINWSVACNVSVLYPSQIATMQLPSLSLPAVLGLVSLTAAHMQMTNPAPFRSKHNPYTTDVDYNMNSPLDASGANFPCKGYQSLLNTPQGRSVATWQAGGSYSFSVEGSATHNGGSCQVSLSYDGGRTFRVVHSYVGGCPLKSTWPFQLPNDTPAGEAIFAWSWFNNIGNREMYMNCAHVTIKARGAAAADEGVSARSPSDPFSSRPNMMVANVGNGCSTVEGADVLFPKPGPDLDNISGKTSPPRGNCN</sequence>
<organism evidence="2 3">
    <name type="scientific">Akanthomyces muscarius</name>
    <name type="common">Entomopathogenic fungus</name>
    <name type="synonym">Lecanicillium muscarium</name>
    <dbReference type="NCBI Taxonomy" id="2231603"/>
    <lineage>
        <taxon>Eukaryota</taxon>
        <taxon>Fungi</taxon>
        <taxon>Dikarya</taxon>
        <taxon>Ascomycota</taxon>
        <taxon>Pezizomycotina</taxon>
        <taxon>Sordariomycetes</taxon>
        <taxon>Hypocreomycetidae</taxon>
        <taxon>Hypocreales</taxon>
        <taxon>Cordycipitaceae</taxon>
        <taxon>Akanthomyces</taxon>
    </lineage>
</organism>
<evidence type="ECO:0000313" key="2">
    <source>
        <dbReference type="EMBL" id="KAJ4144375.1"/>
    </source>
</evidence>
<accession>A0A9W8UGP9</accession>
<protein>
    <recommendedName>
        <fullName evidence="4">Extracellular protein</fullName>
    </recommendedName>
</protein>
<evidence type="ECO:0008006" key="4">
    <source>
        <dbReference type="Google" id="ProtNLM"/>
    </source>
</evidence>
<keyword evidence="3" id="KW-1185">Reference proteome</keyword>
<name>A0A9W8UGP9_AKAMU</name>
<comment type="caution">
    <text evidence="2">The sequence shown here is derived from an EMBL/GenBank/DDBJ whole genome shotgun (WGS) entry which is preliminary data.</text>
</comment>